<dbReference type="KEGG" id="acou:A5CBH24_08320"/>
<dbReference type="PANTHER" id="PTHR30627">
    <property type="entry name" value="PEPTIDOGLYCAN D,D-TRANSPEPTIDASE"/>
    <property type="match status" value="1"/>
</dbReference>
<evidence type="ECO:0000256" key="4">
    <source>
        <dbReference type="ARBA" id="ARBA00022519"/>
    </source>
</evidence>
<evidence type="ECO:0000256" key="12">
    <source>
        <dbReference type="ARBA" id="ARBA00023136"/>
    </source>
</evidence>
<feature type="domain" description="Penicillin-binding protein dimerisation" evidence="16">
    <location>
        <begin position="53"/>
        <end position="216"/>
    </location>
</feature>
<dbReference type="GeneID" id="78341544"/>
<evidence type="ECO:0000313" key="17">
    <source>
        <dbReference type="EMBL" id="BBL03519.1"/>
    </source>
</evidence>
<dbReference type="NCBIfam" id="TIGR03423">
    <property type="entry name" value="pbp2_mrdA"/>
    <property type="match status" value="1"/>
</dbReference>
<dbReference type="Gene3D" id="3.30.1390.30">
    <property type="entry name" value="Penicillin-binding protein 2a, domain 3"/>
    <property type="match status" value="1"/>
</dbReference>
<dbReference type="AlphaFoldDB" id="A0A4Y1WTB0"/>
<dbReference type="RefSeq" id="WP_141412306.1">
    <property type="nucleotide sequence ID" value="NZ_AP019735.1"/>
</dbReference>
<evidence type="ECO:0000313" key="18">
    <source>
        <dbReference type="Proteomes" id="UP000318946"/>
    </source>
</evidence>
<feature type="transmembrane region" description="Helical" evidence="14">
    <location>
        <begin position="12"/>
        <end position="31"/>
    </location>
</feature>
<dbReference type="OrthoDB" id="9766847at2"/>
<keyword evidence="4" id="KW-0997">Cell inner membrane</keyword>
<dbReference type="SUPFAM" id="SSF56519">
    <property type="entry name" value="Penicillin binding protein dimerisation domain"/>
    <property type="match status" value="1"/>
</dbReference>
<keyword evidence="8" id="KW-0378">Hydrolase</keyword>
<dbReference type="GO" id="GO:0071972">
    <property type="term" value="F:peptidoglycan L,D-transpeptidase activity"/>
    <property type="evidence" value="ECO:0007669"/>
    <property type="project" value="TreeGrafter"/>
</dbReference>
<dbReference type="InterPro" id="IPR036138">
    <property type="entry name" value="PBP_dimer_sf"/>
</dbReference>
<dbReference type="Proteomes" id="UP000318946">
    <property type="component" value="Chromosome"/>
</dbReference>
<sequence>MTDSRKGYVRMRTLQAVVLLIFGVIILRLAYIQLIDPKYEKLARGNALRHVVQYPPRGEIFDRNGEYLAQNRACYDLMVIYRELPREGFDTLQMLDLLGISRTKLERALRNARMSPRIPYMVTNFISSEVKLRFDENNFPGFYTVYRTIRSYPRKIGGNLLGDVGEINERQLKMKRYADYRSGDYVGQSGVEKAYEEELRGKKGVKIMEKDTHGVVKGSYMDGMFDSLPEPGSYIVTTIDARLQAFTEELMRGKVGAAVAIEPSTGEILMMVSSPTFDPDEMVGRHRGNNYMKMLYNKRQPMFNRAVKAKYPPGSTFKLVQGLIGLQEGVLTPADRYSCNGGFRYGHRMMKCHAHASPLDLRGAVANSCNAYFCYVLRNILENRRYEDVEHGFDMWKTYVNSLGFGRKLESDFLDEGAGYVPSSEYYDRVYHGSWNALTVISLSIGQGELGCTPLQMANFAAILANRGYYYIPHIVKRIEGRDSIDRRFYEKQYTMIDPKHFEPIVEGMWRGVNVGGTSTVARLDGWDVCGKTGTAQNPQGRDHSTFLSFAPKDNPRIAISVYVENGGFGATIALPIASLVEEYYLTDTITRPWLVDRVKNMQIYYPSYAK</sequence>
<keyword evidence="6" id="KW-0645">Protease</keyword>
<evidence type="ECO:0000256" key="13">
    <source>
        <dbReference type="ARBA" id="ARBA00023316"/>
    </source>
</evidence>
<keyword evidence="9" id="KW-0133">Cell shape</keyword>
<reference evidence="18" key="1">
    <citation type="submission" date="2019-06" db="EMBL/GenBank/DDBJ databases">
        <title>Alistipes onderdonkii subsp. vulgaris subsp. nov., Alistipes dispar sp. nov. and Alistipes communis sp. nov., isolated from human faeces, and creation of Alistipes onderdonkii subsp. onderdonkii subsp. nov.</title>
        <authorList>
            <person name="Sakamoto M."/>
            <person name="Ikeyama N."/>
            <person name="Ogata Y."/>
            <person name="Suda W."/>
            <person name="Iino T."/>
            <person name="Hattori M."/>
            <person name="Ohkuma M."/>
        </authorList>
    </citation>
    <scope>NUCLEOTIDE SEQUENCE [LARGE SCALE GENOMIC DNA]</scope>
    <source>
        <strain evidence="18">5CBH24</strain>
    </source>
</reference>
<proteinExistence type="predicted"/>
<evidence type="ECO:0000256" key="7">
    <source>
        <dbReference type="ARBA" id="ARBA00022692"/>
    </source>
</evidence>
<dbReference type="Gene3D" id="3.90.1310.10">
    <property type="entry name" value="Penicillin-binding protein 2a (Domain 2)"/>
    <property type="match status" value="1"/>
</dbReference>
<dbReference type="GO" id="GO:0005886">
    <property type="term" value="C:plasma membrane"/>
    <property type="evidence" value="ECO:0007669"/>
    <property type="project" value="UniProtKB-SubCell"/>
</dbReference>
<organism evidence="17 18">
    <name type="scientific">Alistipes communis</name>
    <dbReference type="NCBI Taxonomy" id="2585118"/>
    <lineage>
        <taxon>Bacteria</taxon>
        <taxon>Pseudomonadati</taxon>
        <taxon>Bacteroidota</taxon>
        <taxon>Bacteroidia</taxon>
        <taxon>Bacteroidales</taxon>
        <taxon>Rikenellaceae</taxon>
        <taxon>Alistipes</taxon>
    </lineage>
</organism>
<dbReference type="GO" id="GO:0009252">
    <property type="term" value="P:peptidoglycan biosynthetic process"/>
    <property type="evidence" value="ECO:0007669"/>
    <property type="project" value="UniProtKB-KW"/>
</dbReference>
<evidence type="ECO:0000256" key="2">
    <source>
        <dbReference type="ARBA" id="ARBA00004236"/>
    </source>
</evidence>
<dbReference type="InterPro" id="IPR001460">
    <property type="entry name" value="PCN-bd_Tpept"/>
</dbReference>
<dbReference type="GO" id="GO:0008658">
    <property type="term" value="F:penicillin binding"/>
    <property type="evidence" value="ECO:0007669"/>
    <property type="project" value="InterPro"/>
</dbReference>
<evidence type="ECO:0000256" key="3">
    <source>
        <dbReference type="ARBA" id="ARBA00022475"/>
    </source>
</evidence>
<evidence type="ECO:0000256" key="8">
    <source>
        <dbReference type="ARBA" id="ARBA00022801"/>
    </source>
</evidence>
<evidence type="ECO:0000259" key="16">
    <source>
        <dbReference type="Pfam" id="PF03717"/>
    </source>
</evidence>
<dbReference type="PANTHER" id="PTHR30627:SF2">
    <property type="entry name" value="PEPTIDOGLYCAN D,D-TRANSPEPTIDASE MRDA"/>
    <property type="match status" value="1"/>
</dbReference>
<evidence type="ECO:0000256" key="9">
    <source>
        <dbReference type="ARBA" id="ARBA00022960"/>
    </source>
</evidence>
<dbReference type="GO" id="GO:0009002">
    <property type="term" value="F:serine-type D-Ala-D-Ala carboxypeptidase activity"/>
    <property type="evidence" value="ECO:0007669"/>
    <property type="project" value="InterPro"/>
</dbReference>
<accession>A0A4Y1WTB0</accession>
<evidence type="ECO:0000256" key="14">
    <source>
        <dbReference type="SAM" id="Phobius"/>
    </source>
</evidence>
<keyword evidence="11 14" id="KW-1133">Transmembrane helix</keyword>
<evidence type="ECO:0000256" key="10">
    <source>
        <dbReference type="ARBA" id="ARBA00022984"/>
    </source>
</evidence>
<feature type="domain" description="Penicillin-binding protein transpeptidase" evidence="15">
    <location>
        <begin position="256"/>
        <end position="578"/>
    </location>
</feature>
<dbReference type="Pfam" id="PF03717">
    <property type="entry name" value="PBP_dimer"/>
    <property type="match status" value="1"/>
</dbReference>
<dbReference type="FunFam" id="3.40.710.10:FF:000024">
    <property type="entry name" value="Penicillin-binding protein 2"/>
    <property type="match status" value="1"/>
</dbReference>
<keyword evidence="5" id="KW-0121">Carboxypeptidase</keyword>
<keyword evidence="3" id="KW-1003">Cell membrane</keyword>
<dbReference type="Pfam" id="PF00905">
    <property type="entry name" value="Transpeptidase"/>
    <property type="match status" value="1"/>
</dbReference>
<dbReference type="InterPro" id="IPR017790">
    <property type="entry name" value="Penicillin-binding_protein_2"/>
</dbReference>
<evidence type="ECO:0000259" key="15">
    <source>
        <dbReference type="Pfam" id="PF00905"/>
    </source>
</evidence>
<dbReference type="InterPro" id="IPR005311">
    <property type="entry name" value="PBP_dimer"/>
</dbReference>
<keyword evidence="7 14" id="KW-0812">Transmembrane</keyword>
<keyword evidence="18" id="KW-1185">Reference proteome</keyword>
<gene>
    <name evidence="17" type="ORF">A5CBH24_08320</name>
</gene>
<dbReference type="SUPFAM" id="SSF56601">
    <property type="entry name" value="beta-lactamase/transpeptidase-like"/>
    <property type="match status" value="1"/>
</dbReference>
<protein>
    <submittedName>
        <fullName evidence="17">Penicillin-binding protein 2</fullName>
    </submittedName>
</protein>
<dbReference type="InterPro" id="IPR012338">
    <property type="entry name" value="Beta-lactam/transpept-like"/>
</dbReference>
<evidence type="ECO:0000256" key="1">
    <source>
        <dbReference type="ARBA" id="ARBA00004167"/>
    </source>
</evidence>
<dbReference type="GO" id="GO:0006508">
    <property type="term" value="P:proteolysis"/>
    <property type="evidence" value="ECO:0007669"/>
    <property type="project" value="UniProtKB-KW"/>
</dbReference>
<dbReference type="GO" id="GO:0008360">
    <property type="term" value="P:regulation of cell shape"/>
    <property type="evidence" value="ECO:0007669"/>
    <property type="project" value="UniProtKB-KW"/>
</dbReference>
<comment type="subcellular location">
    <subcellularLocation>
        <location evidence="2">Cell membrane</location>
    </subcellularLocation>
    <subcellularLocation>
        <location evidence="1">Membrane</location>
        <topology evidence="1">Single-pass membrane protein</topology>
    </subcellularLocation>
</comment>
<dbReference type="Gene3D" id="3.40.710.10">
    <property type="entry name" value="DD-peptidase/beta-lactamase superfamily"/>
    <property type="match status" value="1"/>
</dbReference>
<evidence type="ECO:0000256" key="11">
    <source>
        <dbReference type="ARBA" id="ARBA00022989"/>
    </source>
</evidence>
<dbReference type="EMBL" id="AP019735">
    <property type="protein sequence ID" value="BBL03519.1"/>
    <property type="molecule type" value="Genomic_DNA"/>
</dbReference>
<evidence type="ECO:0000256" key="6">
    <source>
        <dbReference type="ARBA" id="ARBA00022670"/>
    </source>
</evidence>
<keyword evidence="10" id="KW-0573">Peptidoglycan synthesis</keyword>
<dbReference type="GO" id="GO:0071555">
    <property type="term" value="P:cell wall organization"/>
    <property type="evidence" value="ECO:0007669"/>
    <property type="project" value="UniProtKB-KW"/>
</dbReference>
<evidence type="ECO:0000256" key="5">
    <source>
        <dbReference type="ARBA" id="ARBA00022645"/>
    </source>
</evidence>
<name>A0A4Y1WTB0_9BACT</name>
<keyword evidence="13" id="KW-0961">Cell wall biogenesis/degradation</keyword>
<keyword evidence="12 14" id="KW-0472">Membrane</keyword>
<dbReference type="InterPro" id="IPR050515">
    <property type="entry name" value="Beta-lactam/transpept"/>
</dbReference>